<dbReference type="GO" id="GO:0071944">
    <property type="term" value="C:cell periphery"/>
    <property type="evidence" value="ECO:0007669"/>
    <property type="project" value="TreeGrafter"/>
</dbReference>
<keyword evidence="1" id="KW-0472">Membrane</keyword>
<protein>
    <submittedName>
        <fullName evidence="3">A disintegrin and metalloproteinase with thrombospondin motifs 5-like</fullName>
    </submittedName>
</protein>
<dbReference type="PANTHER" id="PTHR16311:SF3">
    <property type="entry name" value="THROMBOSPONDIN TYPE-1 DOMAIN-CONTAINING PROTEIN 1"/>
    <property type="match status" value="1"/>
</dbReference>
<sequence length="179" mass="20217">MKTYVDHYKEKELGADSEDQEWSTWGSWGACSKTCGSGTAVRIRTCSGGKCHGTSELSQQKCHLADCVVTTPPPQPVTTEVPCKGTFCEQKRMFKYLKKEVKELLEEDKKLLKNTRLAKYELPIILGGTVLLLLGIILLCIIRCVDRKMEENRRVKREAKRKQQAGLPFTSKSFVATMK</sequence>
<dbReference type="Proteomes" id="UP000515135">
    <property type="component" value="Unplaced"/>
</dbReference>
<keyword evidence="1" id="KW-1133">Transmembrane helix</keyword>
<dbReference type="Pfam" id="PF00090">
    <property type="entry name" value="TSP_1"/>
    <property type="match status" value="1"/>
</dbReference>
<dbReference type="RefSeq" id="XP_019647104.1">
    <property type="nucleotide sequence ID" value="XM_019791545.1"/>
</dbReference>
<evidence type="ECO:0000313" key="3">
    <source>
        <dbReference type="RefSeq" id="XP_019647104.1"/>
    </source>
</evidence>
<dbReference type="InterPro" id="IPR036383">
    <property type="entry name" value="TSP1_rpt_sf"/>
</dbReference>
<dbReference type="PROSITE" id="PS50092">
    <property type="entry name" value="TSP1"/>
    <property type="match status" value="1"/>
</dbReference>
<reference evidence="3" key="1">
    <citation type="submission" date="2025-08" db="UniProtKB">
        <authorList>
            <consortium name="RefSeq"/>
        </authorList>
    </citation>
    <scope>IDENTIFICATION</scope>
    <source>
        <tissue evidence="3">Gonad</tissue>
    </source>
</reference>
<dbReference type="PANTHER" id="PTHR16311">
    <property type="entry name" value="THROMBOSPONDIN TYPE I DOMAIN-CONTAINING 1"/>
    <property type="match status" value="1"/>
</dbReference>
<dbReference type="KEGG" id="bbel:109487531"/>
<dbReference type="SMART" id="SM00209">
    <property type="entry name" value="TSP1"/>
    <property type="match status" value="1"/>
</dbReference>
<evidence type="ECO:0000256" key="1">
    <source>
        <dbReference type="SAM" id="Phobius"/>
    </source>
</evidence>
<accession>A0A6P5ALN6</accession>
<name>A0A6P5ALN6_BRABE</name>
<dbReference type="Gene3D" id="2.20.100.10">
    <property type="entry name" value="Thrombospondin type-1 (TSP1) repeat"/>
    <property type="match status" value="1"/>
</dbReference>
<dbReference type="InterPro" id="IPR038877">
    <property type="entry name" value="THSD1"/>
</dbReference>
<dbReference type="OrthoDB" id="6273859at2759"/>
<dbReference type="SUPFAM" id="SSF82895">
    <property type="entry name" value="TSP-1 type 1 repeat"/>
    <property type="match status" value="1"/>
</dbReference>
<organism evidence="2 3">
    <name type="scientific">Branchiostoma belcheri</name>
    <name type="common">Amphioxus</name>
    <dbReference type="NCBI Taxonomy" id="7741"/>
    <lineage>
        <taxon>Eukaryota</taxon>
        <taxon>Metazoa</taxon>
        <taxon>Chordata</taxon>
        <taxon>Cephalochordata</taxon>
        <taxon>Leptocardii</taxon>
        <taxon>Amphioxiformes</taxon>
        <taxon>Branchiostomatidae</taxon>
        <taxon>Branchiostoma</taxon>
    </lineage>
</organism>
<gene>
    <name evidence="3" type="primary">LOC109487531</name>
</gene>
<dbReference type="GeneID" id="109487531"/>
<feature type="transmembrane region" description="Helical" evidence="1">
    <location>
        <begin position="122"/>
        <end position="145"/>
    </location>
</feature>
<proteinExistence type="predicted"/>
<keyword evidence="2" id="KW-1185">Reference proteome</keyword>
<evidence type="ECO:0000313" key="2">
    <source>
        <dbReference type="Proteomes" id="UP000515135"/>
    </source>
</evidence>
<dbReference type="AlphaFoldDB" id="A0A6P5ALN6"/>
<dbReference type="InterPro" id="IPR000884">
    <property type="entry name" value="TSP1_rpt"/>
</dbReference>
<keyword evidence="1" id="KW-0812">Transmembrane</keyword>